<dbReference type="GO" id="GO:0043571">
    <property type="term" value="P:maintenance of CRISPR repeat elements"/>
    <property type="evidence" value="ECO:0007669"/>
    <property type="project" value="InterPro"/>
</dbReference>
<comment type="caution">
    <text evidence="1">The sequence shown here is derived from an EMBL/GenBank/DDBJ whole genome shotgun (WGS) entry which is preliminary data.</text>
</comment>
<proteinExistence type="predicted"/>
<dbReference type="Gene3D" id="3.30.70.2660">
    <property type="match status" value="1"/>
</dbReference>
<organism evidence="1 2">
    <name type="scientific">Candidatus Allocopromorpha excrementigallinarum</name>
    <dbReference type="NCBI Taxonomy" id="2840742"/>
    <lineage>
        <taxon>Bacteria</taxon>
        <taxon>Bacillati</taxon>
        <taxon>Bacillota</taxon>
        <taxon>Clostridia</taxon>
        <taxon>Eubacteriales</taxon>
        <taxon>Eubacteriaceae</taxon>
        <taxon>Eubacteriaceae incertae sedis</taxon>
        <taxon>Candidatus Allocopromorpha</taxon>
    </lineage>
</organism>
<dbReference type="InterPro" id="IPR010155">
    <property type="entry name" value="CRISPR-assoc_prot_Cas5d"/>
</dbReference>
<sequence length="131" mass="15179">DRNENKHHNIAKRCIKKGGRRDIFLGTRECQGYVEDCVYGEGKGAYDRYGEFPLGVMFHGFTYPDENPDGRYLSRFWKPVMKNGEIEFIRPEECSMVRELPAFEPRVFTRGENLSFADDLNIKELFGGEGD</sequence>
<evidence type="ECO:0000313" key="1">
    <source>
        <dbReference type="EMBL" id="HIU26329.1"/>
    </source>
</evidence>
<gene>
    <name evidence="1" type="primary">cas5c</name>
    <name evidence="1" type="ORF">IAC50_07555</name>
</gene>
<dbReference type="GO" id="GO:0004519">
    <property type="term" value="F:endonuclease activity"/>
    <property type="evidence" value="ECO:0007669"/>
    <property type="project" value="InterPro"/>
</dbReference>
<dbReference type="Proteomes" id="UP000824090">
    <property type="component" value="Unassembled WGS sequence"/>
</dbReference>
<dbReference type="InterPro" id="IPR021124">
    <property type="entry name" value="CRISPR-assoc_prot_Cas5"/>
</dbReference>
<reference evidence="1" key="1">
    <citation type="submission" date="2020-10" db="EMBL/GenBank/DDBJ databases">
        <authorList>
            <person name="Gilroy R."/>
        </authorList>
    </citation>
    <scope>NUCLEOTIDE SEQUENCE</scope>
    <source>
        <strain evidence="1">ChiHcec3-6078</strain>
    </source>
</reference>
<feature type="non-terminal residue" evidence="1">
    <location>
        <position position="1"/>
    </location>
</feature>
<dbReference type="NCBIfam" id="TIGR01876">
    <property type="entry name" value="cas_Cas5d"/>
    <property type="match status" value="1"/>
</dbReference>
<dbReference type="EMBL" id="DVMP01000138">
    <property type="protein sequence ID" value="HIU26329.1"/>
    <property type="molecule type" value="Genomic_DNA"/>
</dbReference>
<dbReference type="Pfam" id="PF09704">
    <property type="entry name" value="Cas_Cas5d"/>
    <property type="match status" value="1"/>
</dbReference>
<evidence type="ECO:0000313" key="2">
    <source>
        <dbReference type="Proteomes" id="UP000824090"/>
    </source>
</evidence>
<dbReference type="GO" id="GO:0051607">
    <property type="term" value="P:defense response to virus"/>
    <property type="evidence" value="ECO:0007669"/>
    <property type="project" value="InterPro"/>
</dbReference>
<dbReference type="AlphaFoldDB" id="A0A9D1I199"/>
<reference evidence="1" key="2">
    <citation type="journal article" date="2021" name="PeerJ">
        <title>Extensive microbial diversity within the chicken gut microbiome revealed by metagenomics and culture.</title>
        <authorList>
            <person name="Gilroy R."/>
            <person name="Ravi A."/>
            <person name="Getino M."/>
            <person name="Pursley I."/>
            <person name="Horton D.L."/>
            <person name="Alikhan N.F."/>
            <person name="Baker D."/>
            <person name="Gharbi K."/>
            <person name="Hall N."/>
            <person name="Watson M."/>
            <person name="Adriaenssens E.M."/>
            <person name="Foster-Nyarko E."/>
            <person name="Jarju S."/>
            <person name="Secka A."/>
            <person name="Antonio M."/>
            <person name="Oren A."/>
            <person name="Chaudhuri R.R."/>
            <person name="La Ragione R."/>
            <person name="Hildebrand F."/>
            <person name="Pallen M.J."/>
        </authorList>
    </citation>
    <scope>NUCLEOTIDE SEQUENCE</scope>
    <source>
        <strain evidence="1">ChiHcec3-6078</strain>
    </source>
</reference>
<name>A0A9D1I199_9FIRM</name>
<accession>A0A9D1I199</accession>
<protein>
    <submittedName>
        <fullName evidence="1">Type I-C CRISPR-associated protein Cas5</fullName>
    </submittedName>
</protein>